<evidence type="ECO:0000256" key="9">
    <source>
        <dbReference type="SAM" id="Phobius"/>
    </source>
</evidence>
<dbReference type="GO" id="GO:0005615">
    <property type="term" value="C:extracellular space"/>
    <property type="evidence" value="ECO:0007669"/>
    <property type="project" value="TreeGrafter"/>
</dbReference>
<evidence type="ECO:0000313" key="11">
    <source>
        <dbReference type="RefSeq" id="XP_030370375.1"/>
    </source>
</evidence>
<keyword evidence="9" id="KW-1133">Transmembrane helix</keyword>
<dbReference type="InterPro" id="IPR043158">
    <property type="entry name" value="Wnt_C"/>
</dbReference>
<evidence type="ECO:0000313" key="10">
    <source>
        <dbReference type="Proteomes" id="UP000504634"/>
    </source>
</evidence>
<comment type="similarity">
    <text evidence="2 8">Belongs to the Wnt family.</text>
</comment>
<dbReference type="PRINTS" id="PR01349">
    <property type="entry name" value="WNTPROTEIN"/>
</dbReference>
<keyword evidence="9" id="KW-0472">Membrane</keyword>
<keyword evidence="7" id="KW-1015">Disulfide bond</keyword>
<dbReference type="Proteomes" id="UP000504634">
    <property type="component" value="Unplaced"/>
</dbReference>
<dbReference type="RefSeq" id="XP_030370375.1">
    <property type="nucleotide sequence ID" value="XM_030514515.1"/>
</dbReference>
<keyword evidence="5" id="KW-0272">Extracellular matrix</keyword>
<comment type="subcellular location">
    <subcellularLocation>
        <location evidence="1 8">Secreted</location>
        <location evidence="1 8">Extracellular space</location>
        <location evidence="1 8">Extracellular matrix</location>
    </subcellularLocation>
</comment>
<dbReference type="AlphaFoldDB" id="A0A6J2T527"/>
<dbReference type="CTD" id="41633"/>
<name>A0A6J2T527_DROLE</name>
<dbReference type="GO" id="GO:0045165">
    <property type="term" value="P:cell fate commitment"/>
    <property type="evidence" value="ECO:0007669"/>
    <property type="project" value="TreeGrafter"/>
</dbReference>
<dbReference type="GO" id="GO:0030182">
    <property type="term" value="P:neuron differentiation"/>
    <property type="evidence" value="ECO:0007669"/>
    <property type="project" value="TreeGrafter"/>
</dbReference>
<organism evidence="10 11">
    <name type="scientific">Drosophila lebanonensis</name>
    <name type="common">Fruit fly</name>
    <name type="synonym">Scaptodrosophila lebanonensis</name>
    <dbReference type="NCBI Taxonomy" id="7225"/>
    <lineage>
        <taxon>Eukaryota</taxon>
        <taxon>Metazoa</taxon>
        <taxon>Ecdysozoa</taxon>
        <taxon>Arthropoda</taxon>
        <taxon>Hexapoda</taxon>
        <taxon>Insecta</taxon>
        <taxon>Pterygota</taxon>
        <taxon>Neoptera</taxon>
        <taxon>Endopterygota</taxon>
        <taxon>Diptera</taxon>
        <taxon>Brachycera</taxon>
        <taxon>Muscomorpha</taxon>
        <taxon>Ephydroidea</taxon>
        <taxon>Drosophilidae</taxon>
        <taxon>Scaptodrosophila</taxon>
    </lineage>
</organism>
<protein>
    <recommendedName>
        <fullName evidence="8">Protein Wnt</fullName>
    </recommendedName>
</protein>
<dbReference type="GO" id="GO:0005109">
    <property type="term" value="F:frizzled binding"/>
    <property type="evidence" value="ECO:0007669"/>
    <property type="project" value="TreeGrafter"/>
</dbReference>
<evidence type="ECO:0000256" key="2">
    <source>
        <dbReference type="ARBA" id="ARBA00005683"/>
    </source>
</evidence>
<dbReference type="InterPro" id="IPR005817">
    <property type="entry name" value="Wnt"/>
</dbReference>
<evidence type="ECO:0000256" key="1">
    <source>
        <dbReference type="ARBA" id="ARBA00004498"/>
    </source>
</evidence>
<dbReference type="FunFam" id="3.30.2460.20:FF:000006">
    <property type="entry name" value="Protein Wnt"/>
    <property type="match status" value="1"/>
</dbReference>
<dbReference type="PANTHER" id="PTHR12027:SF81">
    <property type="entry name" value="WNT INHIBITOR OF DORSAL PROTEIN"/>
    <property type="match status" value="1"/>
</dbReference>
<dbReference type="Gene3D" id="3.30.2460.20">
    <property type="match status" value="1"/>
</dbReference>
<keyword evidence="10" id="KW-1185">Reference proteome</keyword>
<dbReference type="Pfam" id="PF00110">
    <property type="entry name" value="wnt"/>
    <property type="match status" value="1"/>
</dbReference>
<evidence type="ECO:0000256" key="5">
    <source>
        <dbReference type="ARBA" id="ARBA00022530"/>
    </source>
</evidence>
<keyword evidence="9" id="KW-0812">Transmembrane</keyword>
<dbReference type="PANTHER" id="PTHR12027">
    <property type="entry name" value="WNT RELATED"/>
    <property type="match status" value="1"/>
</dbReference>
<dbReference type="GO" id="GO:0060070">
    <property type="term" value="P:canonical Wnt signaling pathway"/>
    <property type="evidence" value="ECO:0007669"/>
    <property type="project" value="TreeGrafter"/>
</dbReference>
<evidence type="ECO:0000256" key="8">
    <source>
        <dbReference type="RuleBase" id="RU003500"/>
    </source>
</evidence>
<feature type="transmembrane region" description="Helical" evidence="9">
    <location>
        <begin position="12"/>
        <end position="31"/>
    </location>
</feature>
<evidence type="ECO:0000256" key="4">
    <source>
        <dbReference type="ARBA" id="ARBA00022525"/>
    </source>
</evidence>
<evidence type="ECO:0000256" key="7">
    <source>
        <dbReference type="ARBA" id="ARBA00023157"/>
    </source>
</evidence>
<evidence type="ECO:0000256" key="3">
    <source>
        <dbReference type="ARBA" id="ARBA00022473"/>
    </source>
</evidence>
<dbReference type="SMART" id="SM00097">
    <property type="entry name" value="WNT1"/>
    <property type="match status" value="1"/>
</dbReference>
<keyword evidence="4" id="KW-0964">Secreted</keyword>
<dbReference type="GO" id="GO:0005125">
    <property type="term" value="F:cytokine activity"/>
    <property type="evidence" value="ECO:0007669"/>
    <property type="project" value="TreeGrafter"/>
</dbReference>
<evidence type="ECO:0000256" key="6">
    <source>
        <dbReference type="ARBA" id="ARBA00022687"/>
    </source>
</evidence>
<gene>
    <name evidence="11" type="primary">LOC115620995</name>
</gene>
<reference evidence="11" key="1">
    <citation type="submission" date="2025-08" db="UniProtKB">
        <authorList>
            <consortium name="RefSeq"/>
        </authorList>
    </citation>
    <scope>IDENTIFICATION</scope>
    <source>
        <strain evidence="11">11010-0011.00</strain>
        <tissue evidence="11">Whole body</tissue>
    </source>
</reference>
<keyword evidence="6 8" id="KW-0879">Wnt signaling pathway</keyword>
<accession>A0A6J2T527</accession>
<dbReference type="GeneID" id="115620995"/>
<sequence>MYQKKNIDMFYIINIFLSISSTAAAATMSVVEPINYYQYTQFQAPLSWETISSRGVEQALESCQQNFKWQRWNCPSSDFLQRRNKPNIVAMDREDMYVAAISMAAILHTLTRDCANGVIAGCGCTDNALNIPCSHEPAKALAMYEKQFGGSGAEPRSAAAHNQRVVGTLLRRSLEQECRCKQLGPQGQCLEEQCVDVLKPFDAVAQELLQMYDDAIQLDTTATNLKIMWQNIPLDTLVYMQDSPNYCEPESSGRWSGTRGRHCSRTGGAADERLSCTQLCRVCGYRVRAQHVRNERRCNCKLAWGFRLQCDVCVQLERQYSCY</sequence>
<comment type="function">
    <text evidence="8">Ligand for members of the frizzled family of seven transmembrane receptors.</text>
</comment>
<proteinExistence type="inferred from homology"/>
<dbReference type="OrthoDB" id="5945655at2759"/>
<keyword evidence="3 8" id="KW-0217">Developmental protein</keyword>